<feature type="domain" description="N-acetyltransferase" evidence="2">
    <location>
        <begin position="6"/>
        <end position="165"/>
    </location>
</feature>
<evidence type="ECO:0000313" key="4">
    <source>
        <dbReference type="Proteomes" id="UP000781932"/>
    </source>
</evidence>
<evidence type="ECO:0000259" key="2">
    <source>
        <dbReference type="PROSITE" id="PS51186"/>
    </source>
</evidence>
<dbReference type="GeneID" id="62159555"/>
<accession>A0A9P6I8K3</accession>
<dbReference type="InterPro" id="IPR050769">
    <property type="entry name" value="NAT_camello-type"/>
</dbReference>
<dbReference type="OrthoDB" id="41532at2759"/>
<reference evidence="3" key="1">
    <citation type="submission" date="2020-03" db="EMBL/GenBank/DDBJ databases">
        <authorList>
            <person name="He L."/>
        </authorList>
    </citation>
    <scope>NUCLEOTIDE SEQUENCE</scope>
    <source>
        <strain evidence="3">CkLH20</strain>
    </source>
</reference>
<reference evidence="3" key="2">
    <citation type="submission" date="2020-11" db="EMBL/GenBank/DDBJ databases">
        <title>Whole genome sequencing of Colletotrichum sp.</title>
        <authorList>
            <person name="Li H."/>
        </authorList>
    </citation>
    <scope>NUCLEOTIDE SEQUENCE</scope>
    <source>
        <strain evidence="3">CkLH20</strain>
    </source>
</reference>
<dbReference type="PROSITE" id="PS51186">
    <property type="entry name" value="GNAT"/>
    <property type="match status" value="1"/>
</dbReference>
<dbReference type="InterPro" id="IPR016181">
    <property type="entry name" value="Acyl_CoA_acyltransferase"/>
</dbReference>
<dbReference type="GO" id="GO:0008080">
    <property type="term" value="F:N-acetyltransferase activity"/>
    <property type="evidence" value="ECO:0007669"/>
    <property type="project" value="InterPro"/>
</dbReference>
<gene>
    <name evidence="3" type="ORF">CkaCkLH20_03762</name>
</gene>
<sequence>MSTSPVTYRTHRPGDIGWITYRHGILYFQEHAWDERFEAYVAKIMSDFILNYNPATDICLIAERDDQFLGCVLVCKESEMKDTARLRVLLVEPTARGLGLGKQLVQRSIEFARERGYCRMVLATQSNLARARSLYKKAGFEFVREEEAGDFAGPDSKGEIWGLQM</sequence>
<evidence type="ECO:0000313" key="3">
    <source>
        <dbReference type="EMBL" id="KAF9878862.1"/>
    </source>
</evidence>
<name>A0A9P6I8K3_9PEZI</name>
<proteinExistence type="predicted"/>
<dbReference type="CDD" id="cd04301">
    <property type="entry name" value="NAT_SF"/>
    <property type="match status" value="1"/>
</dbReference>
<dbReference type="Proteomes" id="UP000781932">
    <property type="component" value="Unassembled WGS sequence"/>
</dbReference>
<dbReference type="SUPFAM" id="SSF55729">
    <property type="entry name" value="Acyl-CoA N-acyltransferases (Nat)"/>
    <property type="match status" value="1"/>
</dbReference>
<dbReference type="AlphaFoldDB" id="A0A9P6I8K3"/>
<dbReference type="EMBL" id="JAATWM020000009">
    <property type="protein sequence ID" value="KAF9878862.1"/>
    <property type="molecule type" value="Genomic_DNA"/>
</dbReference>
<organism evidence="3 4">
    <name type="scientific">Colletotrichum karsti</name>
    <dbReference type="NCBI Taxonomy" id="1095194"/>
    <lineage>
        <taxon>Eukaryota</taxon>
        <taxon>Fungi</taxon>
        <taxon>Dikarya</taxon>
        <taxon>Ascomycota</taxon>
        <taxon>Pezizomycotina</taxon>
        <taxon>Sordariomycetes</taxon>
        <taxon>Hypocreomycetidae</taxon>
        <taxon>Glomerellales</taxon>
        <taxon>Glomerellaceae</taxon>
        <taxon>Colletotrichum</taxon>
        <taxon>Colletotrichum boninense species complex</taxon>
    </lineage>
</organism>
<dbReference type="RefSeq" id="XP_038748323.1">
    <property type="nucleotide sequence ID" value="XM_038886481.1"/>
</dbReference>
<keyword evidence="4" id="KW-1185">Reference proteome</keyword>
<dbReference type="Gene3D" id="3.40.630.30">
    <property type="match status" value="1"/>
</dbReference>
<protein>
    <submittedName>
        <fullName evidence="3">MarR family transcriptional regulator</fullName>
    </submittedName>
</protein>
<comment type="caution">
    <text evidence="3">The sequence shown here is derived from an EMBL/GenBank/DDBJ whole genome shotgun (WGS) entry which is preliminary data.</text>
</comment>
<dbReference type="InterPro" id="IPR000182">
    <property type="entry name" value="GNAT_dom"/>
</dbReference>
<dbReference type="PANTHER" id="PTHR13947:SF37">
    <property type="entry name" value="LD18367P"/>
    <property type="match status" value="1"/>
</dbReference>
<dbReference type="PANTHER" id="PTHR13947">
    <property type="entry name" value="GNAT FAMILY N-ACETYLTRANSFERASE"/>
    <property type="match status" value="1"/>
</dbReference>
<evidence type="ECO:0000256" key="1">
    <source>
        <dbReference type="ARBA" id="ARBA00022679"/>
    </source>
</evidence>
<keyword evidence="1" id="KW-0808">Transferase</keyword>
<dbReference type="Pfam" id="PF00583">
    <property type="entry name" value="Acetyltransf_1"/>
    <property type="match status" value="1"/>
</dbReference>